<sequence>MFKIIFAVFLFLAFAFLAFFSGRKNTLFQKKLHPKIKVIINQLNNNNFEKVKHTEKEKQEILGLKKSSSDLKKDAKWIREKSSKQYKRFWILFYIYFLFCLSVLQLYYAGLWLLILNLFVGLFQIAFLINLNITLSKKITATLRRINIFTDTNYIEELNGIGRQFKIELFFEILAIFSAYYMLYNIYLYTY</sequence>
<feature type="transmembrane region" description="Helical" evidence="1">
    <location>
        <begin position="89"/>
        <end position="108"/>
    </location>
</feature>
<reference evidence="2" key="1">
    <citation type="journal article" date="2014" name="Appl. Environ. Microbiol.">
        <title>Detection and genomic characterization of motility in Lactobacillus curvatus: confirmation of motility in a species outside the Lactobacillus salivarius clade.</title>
        <authorList>
            <person name="Cousin F.J."/>
            <person name="Lynch S.M."/>
            <person name="Harris H.M."/>
            <person name="McCann A."/>
            <person name="Lynch D.B."/>
            <person name="Neville B.A."/>
            <person name="Irisawa T."/>
            <person name="Okada S."/>
            <person name="Endo A."/>
            <person name="O'Toole P.W."/>
        </authorList>
    </citation>
    <scope>NUCLEOTIDE SEQUENCE</scope>
    <source>
        <strain evidence="2">DSM 19910</strain>
    </source>
</reference>
<dbReference type="AlphaFoldDB" id="A0A0A7RKW8"/>
<protein>
    <submittedName>
        <fullName evidence="2">Uncharacterized protein</fullName>
    </submittedName>
</protein>
<keyword evidence="1" id="KW-1133">Transmembrane helix</keyword>
<dbReference type="EMBL" id="KM886862">
    <property type="protein sequence ID" value="AJA33863.1"/>
    <property type="molecule type" value="Genomic_DNA"/>
</dbReference>
<name>A0A0A7RKW8_9LACO</name>
<feature type="transmembrane region" description="Helical" evidence="1">
    <location>
        <begin position="6"/>
        <end position="22"/>
    </location>
</feature>
<feature type="transmembrane region" description="Helical" evidence="1">
    <location>
        <begin position="114"/>
        <end position="135"/>
    </location>
</feature>
<keyword evidence="1" id="KW-0812">Transmembrane</keyword>
<proteinExistence type="predicted"/>
<evidence type="ECO:0000313" key="2">
    <source>
        <dbReference type="EMBL" id="AJA33863.1"/>
    </source>
</evidence>
<organism evidence="2">
    <name type="scientific">Liquorilactobacillus capillatus</name>
    <dbReference type="NCBI Taxonomy" id="480931"/>
    <lineage>
        <taxon>Bacteria</taxon>
        <taxon>Bacillati</taxon>
        <taxon>Bacillota</taxon>
        <taxon>Bacilli</taxon>
        <taxon>Lactobacillales</taxon>
        <taxon>Lactobacillaceae</taxon>
        <taxon>Liquorilactobacillus</taxon>
    </lineage>
</organism>
<keyword evidence="1" id="KW-0472">Membrane</keyword>
<feature type="transmembrane region" description="Helical" evidence="1">
    <location>
        <begin position="169"/>
        <end position="189"/>
    </location>
</feature>
<accession>A0A0A7RKW8</accession>
<evidence type="ECO:0000256" key="1">
    <source>
        <dbReference type="SAM" id="Phobius"/>
    </source>
</evidence>